<feature type="compositionally biased region" description="Polar residues" evidence="1">
    <location>
        <begin position="61"/>
        <end position="73"/>
    </location>
</feature>
<proteinExistence type="predicted"/>
<dbReference type="AlphaFoldDB" id="A0A6L8M060"/>
<protein>
    <submittedName>
        <fullName evidence="2">Uncharacterized protein</fullName>
    </submittedName>
</protein>
<reference evidence="2 3" key="1">
    <citation type="submission" date="2020-01" db="EMBL/GenBank/DDBJ databases">
        <title>Draft Genome Sequence of Vibrio sp. strain OCN044, Isolated from a Healthy Coral at Palmyra Atoll.</title>
        <authorList>
            <person name="Videau P."/>
            <person name="Loughran R."/>
            <person name="Esquivel A."/>
            <person name="Deadmond M."/>
            <person name="Paddock B.E."/>
            <person name="Saw J.H."/>
            <person name="Ushijima B."/>
        </authorList>
    </citation>
    <scope>NUCLEOTIDE SEQUENCE [LARGE SCALE GENOMIC DNA]</scope>
    <source>
        <strain evidence="2 3">OCN044</strain>
    </source>
</reference>
<evidence type="ECO:0000313" key="3">
    <source>
        <dbReference type="Proteomes" id="UP000478571"/>
    </source>
</evidence>
<dbReference type="EMBL" id="WWEU01000020">
    <property type="protein sequence ID" value="MYM61728.1"/>
    <property type="molecule type" value="Genomic_DNA"/>
</dbReference>
<dbReference type="Proteomes" id="UP000478571">
    <property type="component" value="Unassembled WGS sequence"/>
</dbReference>
<feature type="region of interest" description="Disordered" evidence="1">
    <location>
        <begin position="52"/>
        <end position="80"/>
    </location>
</feature>
<feature type="non-terminal residue" evidence="2">
    <location>
        <position position="1"/>
    </location>
</feature>
<evidence type="ECO:0000313" key="2">
    <source>
        <dbReference type="EMBL" id="MYM61728.1"/>
    </source>
</evidence>
<comment type="caution">
    <text evidence="2">The sequence shown here is derived from an EMBL/GenBank/DDBJ whole genome shotgun (WGS) entry which is preliminary data.</text>
</comment>
<dbReference type="RefSeq" id="WP_160933340.1">
    <property type="nucleotide sequence ID" value="NZ_WWEU01000020.1"/>
</dbReference>
<sequence>LSLDLGHEMGNQFARGMVQSSVSSALRGESWRENAGRFALDAFGNALGNSISQSMSASSSATQRPISRPSPQGSADDPTVIVTPLSEQDKPLQWDEENLHFGSANQGVAVDPQQEAQLQALFDGLESTGENVPRGNKIVNSQRLENYIKGLQPTPQAWHNDKRRYSELSFAERMLRGFDVFNDVEFNRGIEAHLDSQAGLDGVTVYKGAGFGVESGAGAAFSKGNFWSYDADEHQFTSSEYWAGQLGATFGIPIPTFSTDLEMGIAFTKDYRAVMSGKFAYAQASNNSVLDVDVAIIKTIPDASTDPSYTVIETSYGFSSPGAPNIGIGSGQGDFNTYSLDSYSWSQVPSKMIEHSMENSPFVQFVEYIGRWYSDETK</sequence>
<gene>
    <name evidence="2" type="ORF">GTG28_21230</name>
</gene>
<evidence type="ECO:0000256" key="1">
    <source>
        <dbReference type="SAM" id="MobiDB-lite"/>
    </source>
</evidence>
<name>A0A6L8M060_9VIBR</name>
<organism evidence="2 3">
    <name type="scientific">Vibrio tetraodonis subsp. pristinus</name>
    <dbReference type="NCBI Taxonomy" id="2695891"/>
    <lineage>
        <taxon>Bacteria</taxon>
        <taxon>Pseudomonadati</taxon>
        <taxon>Pseudomonadota</taxon>
        <taxon>Gammaproteobacteria</taxon>
        <taxon>Vibrionales</taxon>
        <taxon>Vibrionaceae</taxon>
        <taxon>Vibrio</taxon>
    </lineage>
</organism>
<keyword evidence="3" id="KW-1185">Reference proteome</keyword>
<accession>A0A6L8M060</accession>